<gene>
    <name evidence="24" type="ORF">KP79_PYT17186</name>
</gene>
<dbReference type="InterPro" id="IPR050912">
    <property type="entry name" value="LOX-like_protein"/>
</dbReference>
<evidence type="ECO:0000256" key="13">
    <source>
        <dbReference type="ARBA" id="ARBA00023002"/>
    </source>
</evidence>
<dbReference type="InterPro" id="IPR001190">
    <property type="entry name" value="SRCR"/>
</dbReference>
<comment type="caution">
    <text evidence="24">The sequence shown here is derived from an EMBL/GenBank/DDBJ whole genome shotgun (WGS) entry which is preliminary data.</text>
</comment>
<keyword evidence="10" id="KW-0677">Repeat</keyword>
<dbReference type="AlphaFoldDB" id="A0A210Q9C1"/>
<keyword evidence="25" id="KW-1185">Reference proteome</keyword>
<dbReference type="InterPro" id="IPR036772">
    <property type="entry name" value="SRCR-like_dom_sf"/>
</dbReference>
<evidence type="ECO:0000256" key="18">
    <source>
        <dbReference type="ARBA" id="ARBA00023180"/>
    </source>
</evidence>
<keyword evidence="16 21" id="KW-1015">Disulfide bond</keyword>
<dbReference type="PANTHER" id="PTHR45817">
    <property type="entry name" value="LYSYL OXIDASE-LIKE-RELATED"/>
    <property type="match status" value="1"/>
</dbReference>
<dbReference type="PRINTS" id="PR00258">
    <property type="entry name" value="SPERACTRCPTR"/>
</dbReference>
<evidence type="ECO:0000256" key="19">
    <source>
        <dbReference type="ARBA" id="ARBA00038869"/>
    </source>
</evidence>
<comment type="similarity">
    <text evidence="4">Belongs to the lysyl oxidase family.</text>
</comment>
<dbReference type="EC" id="1.4.3.13" evidence="19"/>
<feature type="domain" description="SRCR" evidence="23">
    <location>
        <begin position="27"/>
        <end position="132"/>
    </location>
</feature>
<feature type="signal peptide" evidence="22">
    <location>
        <begin position="1"/>
        <end position="21"/>
    </location>
</feature>
<keyword evidence="6" id="KW-0964">Secreted</keyword>
<keyword evidence="9 22" id="KW-0732">Signal</keyword>
<keyword evidence="14" id="KW-0186">Copper</keyword>
<keyword evidence="15" id="KW-0472">Membrane</keyword>
<evidence type="ECO:0000256" key="20">
    <source>
        <dbReference type="ARBA" id="ARBA00047861"/>
    </source>
</evidence>
<evidence type="ECO:0000256" key="1">
    <source>
        <dbReference type="ARBA" id="ARBA00001935"/>
    </source>
</evidence>
<dbReference type="GO" id="GO:0005507">
    <property type="term" value="F:copper ion binding"/>
    <property type="evidence" value="ECO:0007669"/>
    <property type="project" value="InterPro"/>
</dbReference>
<evidence type="ECO:0000256" key="4">
    <source>
        <dbReference type="ARBA" id="ARBA00007492"/>
    </source>
</evidence>
<keyword evidence="8" id="KW-0479">Metal-binding</keyword>
<feature type="disulfide bond" evidence="21">
    <location>
        <begin position="96"/>
        <end position="106"/>
    </location>
</feature>
<evidence type="ECO:0000256" key="8">
    <source>
        <dbReference type="ARBA" id="ARBA00022723"/>
    </source>
</evidence>
<evidence type="ECO:0000256" key="9">
    <source>
        <dbReference type="ARBA" id="ARBA00022729"/>
    </source>
</evidence>
<evidence type="ECO:0000256" key="15">
    <source>
        <dbReference type="ARBA" id="ARBA00023136"/>
    </source>
</evidence>
<dbReference type="OrthoDB" id="547291at2759"/>
<evidence type="ECO:0000259" key="23">
    <source>
        <dbReference type="PROSITE" id="PS50287"/>
    </source>
</evidence>
<dbReference type="PROSITE" id="PS50287">
    <property type="entry name" value="SRCR_2"/>
    <property type="match status" value="2"/>
</dbReference>
<evidence type="ECO:0000256" key="16">
    <source>
        <dbReference type="ARBA" id="ARBA00023157"/>
    </source>
</evidence>
<dbReference type="InterPro" id="IPR019828">
    <property type="entry name" value="Lysyl_oxidase_CS"/>
</dbReference>
<name>A0A210Q9C1_MIZYE</name>
<dbReference type="Proteomes" id="UP000242188">
    <property type="component" value="Unassembled WGS sequence"/>
</dbReference>
<proteinExistence type="inferred from homology"/>
<evidence type="ECO:0000256" key="7">
    <source>
        <dbReference type="ARBA" id="ARBA00022692"/>
    </source>
</evidence>
<comment type="caution">
    <text evidence="21">Lacks conserved residue(s) required for the propagation of feature annotation.</text>
</comment>
<dbReference type="GO" id="GO:0004720">
    <property type="term" value="F:protein-lysine 6-oxidase activity"/>
    <property type="evidence" value="ECO:0007669"/>
    <property type="project" value="UniProtKB-EC"/>
</dbReference>
<dbReference type="Pfam" id="PF01186">
    <property type="entry name" value="Lysyl_oxidase"/>
    <property type="match status" value="1"/>
</dbReference>
<dbReference type="Pfam" id="PF00530">
    <property type="entry name" value="SRCR"/>
    <property type="match status" value="2"/>
</dbReference>
<feature type="chain" id="PRO_5012668089" description="protein-lysine 6-oxidase" evidence="22">
    <location>
        <begin position="22"/>
        <end position="483"/>
    </location>
</feature>
<organism evidence="24 25">
    <name type="scientific">Mizuhopecten yessoensis</name>
    <name type="common">Japanese scallop</name>
    <name type="synonym">Patinopecten yessoensis</name>
    <dbReference type="NCBI Taxonomy" id="6573"/>
    <lineage>
        <taxon>Eukaryota</taxon>
        <taxon>Metazoa</taxon>
        <taxon>Spiralia</taxon>
        <taxon>Lophotrochozoa</taxon>
        <taxon>Mollusca</taxon>
        <taxon>Bivalvia</taxon>
        <taxon>Autobranchia</taxon>
        <taxon>Pteriomorphia</taxon>
        <taxon>Pectinida</taxon>
        <taxon>Pectinoidea</taxon>
        <taxon>Pectinidae</taxon>
        <taxon>Mizuhopecten</taxon>
    </lineage>
</organism>
<feature type="domain" description="SRCR" evidence="23">
    <location>
        <begin position="164"/>
        <end position="268"/>
    </location>
</feature>
<accession>A0A210Q9C1</accession>
<dbReference type="SUPFAM" id="SSF56487">
    <property type="entry name" value="SRCR-like"/>
    <property type="match status" value="2"/>
</dbReference>
<protein>
    <recommendedName>
        <fullName evidence="19">protein-lysine 6-oxidase</fullName>
        <ecNumber evidence="19">1.4.3.13</ecNumber>
    </recommendedName>
</protein>
<evidence type="ECO:0000256" key="6">
    <source>
        <dbReference type="ARBA" id="ARBA00022525"/>
    </source>
</evidence>
<keyword evidence="5" id="KW-0886">LTQ</keyword>
<dbReference type="PROSITE" id="PS00926">
    <property type="entry name" value="LYSYL_OXIDASE"/>
    <property type="match status" value="1"/>
</dbReference>
<reference evidence="24 25" key="1">
    <citation type="journal article" date="2017" name="Nat. Ecol. Evol.">
        <title>Scallop genome provides insights into evolution of bilaterian karyotype and development.</title>
        <authorList>
            <person name="Wang S."/>
            <person name="Zhang J."/>
            <person name="Jiao W."/>
            <person name="Li J."/>
            <person name="Xun X."/>
            <person name="Sun Y."/>
            <person name="Guo X."/>
            <person name="Huan P."/>
            <person name="Dong B."/>
            <person name="Zhang L."/>
            <person name="Hu X."/>
            <person name="Sun X."/>
            <person name="Wang J."/>
            <person name="Zhao C."/>
            <person name="Wang Y."/>
            <person name="Wang D."/>
            <person name="Huang X."/>
            <person name="Wang R."/>
            <person name="Lv J."/>
            <person name="Li Y."/>
            <person name="Zhang Z."/>
            <person name="Liu B."/>
            <person name="Lu W."/>
            <person name="Hui Y."/>
            <person name="Liang J."/>
            <person name="Zhou Z."/>
            <person name="Hou R."/>
            <person name="Li X."/>
            <person name="Liu Y."/>
            <person name="Li H."/>
            <person name="Ning X."/>
            <person name="Lin Y."/>
            <person name="Zhao L."/>
            <person name="Xing Q."/>
            <person name="Dou J."/>
            <person name="Li Y."/>
            <person name="Mao J."/>
            <person name="Guo H."/>
            <person name="Dou H."/>
            <person name="Li T."/>
            <person name="Mu C."/>
            <person name="Jiang W."/>
            <person name="Fu Q."/>
            <person name="Fu X."/>
            <person name="Miao Y."/>
            <person name="Liu J."/>
            <person name="Yu Q."/>
            <person name="Li R."/>
            <person name="Liao H."/>
            <person name="Li X."/>
            <person name="Kong Y."/>
            <person name="Jiang Z."/>
            <person name="Chourrout D."/>
            <person name="Li R."/>
            <person name="Bao Z."/>
        </authorList>
    </citation>
    <scope>NUCLEOTIDE SEQUENCE [LARGE SCALE GENOMIC DNA]</scope>
    <source>
        <strain evidence="24 25">PY_sf001</strain>
    </source>
</reference>
<feature type="disulfide bond" evidence="21">
    <location>
        <begin position="235"/>
        <end position="245"/>
    </location>
</feature>
<comment type="cofactor">
    <cofactor evidence="1">
        <name>Cu cation</name>
        <dbReference type="ChEBI" id="CHEBI:23378"/>
    </cofactor>
</comment>
<evidence type="ECO:0000256" key="10">
    <source>
        <dbReference type="ARBA" id="ARBA00022737"/>
    </source>
</evidence>
<evidence type="ECO:0000313" key="24">
    <source>
        <dbReference type="EMBL" id="OWF45340.1"/>
    </source>
</evidence>
<evidence type="ECO:0000256" key="14">
    <source>
        <dbReference type="ARBA" id="ARBA00023008"/>
    </source>
</evidence>
<dbReference type="PANTHER" id="PTHR45817:SF4">
    <property type="entry name" value="LYSYL OXIDASE-LIKE-RELATED"/>
    <property type="match status" value="1"/>
</dbReference>
<evidence type="ECO:0000256" key="22">
    <source>
        <dbReference type="SAM" id="SignalP"/>
    </source>
</evidence>
<keyword evidence="11" id="KW-0801">TPQ</keyword>
<evidence type="ECO:0000256" key="2">
    <source>
        <dbReference type="ARBA" id="ARBA00004167"/>
    </source>
</evidence>
<evidence type="ECO:0000256" key="5">
    <source>
        <dbReference type="ARBA" id="ARBA00022477"/>
    </source>
</evidence>
<dbReference type="EMBL" id="NEDP02004518">
    <property type="protein sequence ID" value="OWF45340.1"/>
    <property type="molecule type" value="Genomic_DNA"/>
</dbReference>
<dbReference type="Gene3D" id="3.10.250.10">
    <property type="entry name" value="SRCR-like domain"/>
    <property type="match status" value="2"/>
</dbReference>
<keyword evidence="7" id="KW-0812">Transmembrane</keyword>
<dbReference type="GO" id="GO:0005615">
    <property type="term" value="C:extracellular space"/>
    <property type="evidence" value="ECO:0007669"/>
    <property type="project" value="TreeGrafter"/>
</dbReference>
<keyword evidence="18" id="KW-0325">Glycoprotein</keyword>
<dbReference type="GO" id="GO:0016020">
    <property type="term" value="C:membrane"/>
    <property type="evidence" value="ECO:0007669"/>
    <property type="project" value="UniProtKB-SubCell"/>
</dbReference>
<dbReference type="STRING" id="6573.A0A210Q9C1"/>
<keyword evidence="17" id="KW-0675">Receptor</keyword>
<dbReference type="FunFam" id="3.10.250.10:FF:000016">
    <property type="entry name" value="Scavenger receptor cysteine-rich protein type 12"/>
    <property type="match status" value="1"/>
</dbReference>
<comment type="catalytic activity">
    <reaction evidence="20">
        <text>L-lysyl-[protein] + O2 + H2O = (S)-2-amino-6-oxohexanoyl-[protein] + H2O2 + NH4(+)</text>
        <dbReference type="Rhea" id="RHEA:24544"/>
        <dbReference type="Rhea" id="RHEA-COMP:9752"/>
        <dbReference type="Rhea" id="RHEA-COMP:12448"/>
        <dbReference type="ChEBI" id="CHEBI:15377"/>
        <dbReference type="ChEBI" id="CHEBI:15379"/>
        <dbReference type="ChEBI" id="CHEBI:16240"/>
        <dbReference type="ChEBI" id="CHEBI:28938"/>
        <dbReference type="ChEBI" id="CHEBI:29969"/>
        <dbReference type="ChEBI" id="CHEBI:131803"/>
        <dbReference type="EC" id="1.4.3.13"/>
    </reaction>
</comment>
<evidence type="ECO:0000256" key="11">
    <source>
        <dbReference type="ARBA" id="ARBA00022772"/>
    </source>
</evidence>
<dbReference type="FunFam" id="3.10.250.10:FF:000007">
    <property type="entry name" value="Soluble scavenger receptor cysteine-rich domain-containing protein SSC5D"/>
    <property type="match status" value="1"/>
</dbReference>
<evidence type="ECO:0000313" key="25">
    <source>
        <dbReference type="Proteomes" id="UP000242188"/>
    </source>
</evidence>
<evidence type="ECO:0000256" key="17">
    <source>
        <dbReference type="ARBA" id="ARBA00023170"/>
    </source>
</evidence>
<keyword evidence="12" id="KW-1133">Transmembrane helix</keyword>
<dbReference type="InterPro" id="IPR001695">
    <property type="entry name" value="Lysyl_oxidase"/>
</dbReference>
<comment type="subcellular location">
    <subcellularLocation>
        <location evidence="2">Membrane</location>
        <topology evidence="2">Single-pass membrane protein</topology>
    </subcellularLocation>
    <subcellularLocation>
        <location evidence="3">Secreted</location>
        <location evidence="3">Extracellular space</location>
    </subcellularLocation>
</comment>
<dbReference type="PRINTS" id="PR00074">
    <property type="entry name" value="LYSYLOXIDASE"/>
</dbReference>
<evidence type="ECO:0000256" key="21">
    <source>
        <dbReference type="PROSITE-ProRule" id="PRU00196"/>
    </source>
</evidence>
<sequence>MGYTVFLALCTYGMLLGMSRALKDGDIKLVGGRSSSEGTVLVYHMYRWGAICDFSWDLRDANVACRQLGLVGAIASTSRSRFGQGRRLKWMSYMHCRGNERHLTECRYPGYGRGTRYRFCSGRHTSAGVKCRTPVTTTSSTTIKITTPKTTTKTTTPKPSKIQVRIAGGRQDTDGRLEVLPPGQREYGVICGDQWTFKETIVACKHLGTGYAQQNTSTSVFGGRNMTKYFYSVRCTGKEENLNECQWTEHDGGVRCRRADSVAGIVCANDLPDLEPSTYMVETTAFLQDRSLYYLTCAMEENCLSSSAYDLQRRNPYGWRRSTRRLLRFSSVVRNRGTADFNPTKRRHEWDWHACHMHYHSMEIFAHYDITDQNGNLMAEGLKASFCLEDSECGRGVRPKYNCQNFGQQGISVGCSDNYMADIDCQWIDITDLKPGKYIFKVEINPSLLIAELSYDNNVITCTLAYTGYQARILECKLGSLLG</sequence>
<evidence type="ECO:0000256" key="3">
    <source>
        <dbReference type="ARBA" id="ARBA00004239"/>
    </source>
</evidence>
<dbReference type="SMART" id="SM00202">
    <property type="entry name" value="SR"/>
    <property type="match status" value="2"/>
</dbReference>
<keyword evidence="13" id="KW-0560">Oxidoreductase</keyword>
<evidence type="ECO:0000256" key="12">
    <source>
        <dbReference type="ARBA" id="ARBA00022989"/>
    </source>
</evidence>